<dbReference type="InterPro" id="IPR036188">
    <property type="entry name" value="FAD/NAD-bd_sf"/>
</dbReference>
<evidence type="ECO:0000256" key="2">
    <source>
        <dbReference type="ARBA" id="ARBA00022630"/>
    </source>
</evidence>
<evidence type="ECO:0000256" key="3">
    <source>
        <dbReference type="ARBA" id="ARBA00022827"/>
    </source>
</evidence>
<dbReference type="GO" id="GO:0008202">
    <property type="term" value="P:steroid metabolic process"/>
    <property type="evidence" value="ECO:0007669"/>
    <property type="project" value="UniProtKB-ARBA"/>
</dbReference>
<protein>
    <submittedName>
        <fullName evidence="6">3-oxosteroid 1-dehydrogenase</fullName>
    </submittedName>
</protein>
<organism evidence="6 7">
    <name type="scientific">Fusarium mundagurra</name>
    <dbReference type="NCBI Taxonomy" id="1567541"/>
    <lineage>
        <taxon>Eukaryota</taxon>
        <taxon>Fungi</taxon>
        <taxon>Dikarya</taxon>
        <taxon>Ascomycota</taxon>
        <taxon>Pezizomycotina</taxon>
        <taxon>Sordariomycetes</taxon>
        <taxon>Hypocreomycetidae</taxon>
        <taxon>Hypocreales</taxon>
        <taxon>Nectriaceae</taxon>
        <taxon>Fusarium</taxon>
        <taxon>Fusarium fujikuroi species complex</taxon>
    </lineage>
</organism>
<comment type="caution">
    <text evidence="6">The sequence shown here is derived from an EMBL/GenBank/DDBJ whole genome shotgun (WGS) entry which is preliminary data.</text>
</comment>
<proteinExistence type="predicted"/>
<dbReference type="EMBL" id="JAAOAN010000001">
    <property type="protein sequence ID" value="KAF5725253.1"/>
    <property type="molecule type" value="Genomic_DNA"/>
</dbReference>
<dbReference type="PANTHER" id="PTHR43400:SF10">
    <property type="entry name" value="3-OXOSTEROID 1-DEHYDROGENASE"/>
    <property type="match status" value="1"/>
</dbReference>
<dbReference type="SUPFAM" id="SSF56425">
    <property type="entry name" value="Succinate dehydrogenase/fumarate reductase flavoprotein, catalytic domain"/>
    <property type="match status" value="1"/>
</dbReference>
<dbReference type="GO" id="GO:0016491">
    <property type="term" value="F:oxidoreductase activity"/>
    <property type="evidence" value="ECO:0007669"/>
    <property type="project" value="UniProtKB-KW"/>
</dbReference>
<evidence type="ECO:0000256" key="1">
    <source>
        <dbReference type="ARBA" id="ARBA00001974"/>
    </source>
</evidence>
<evidence type="ECO:0000259" key="5">
    <source>
        <dbReference type="Pfam" id="PF00890"/>
    </source>
</evidence>
<dbReference type="AlphaFoldDB" id="A0A8H5Z6X0"/>
<reference evidence="6 7" key="1">
    <citation type="submission" date="2020-05" db="EMBL/GenBank/DDBJ databases">
        <title>Identification and distribution of gene clusters putatively required for synthesis of sphingolipid metabolism inhibitors in phylogenetically diverse species of the filamentous fungus Fusarium.</title>
        <authorList>
            <person name="Kim H.-S."/>
            <person name="Busman M."/>
            <person name="Brown D.W."/>
            <person name="Divon H."/>
            <person name="Uhlig S."/>
            <person name="Proctor R.H."/>
        </authorList>
    </citation>
    <scope>NUCLEOTIDE SEQUENCE [LARGE SCALE GENOMIC DNA]</scope>
    <source>
        <strain evidence="6 7">NRRL 66235</strain>
    </source>
</reference>
<feature type="domain" description="FAD-dependent oxidoreductase 2 FAD-binding" evidence="5">
    <location>
        <begin position="26"/>
        <end position="555"/>
    </location>
</feature>
<keyword evidence="2" id="KW-0285">Flavoprotein</keyword>
<dbReference type="Gene3D" id="3.50.50.60">
    <property type="entry name" value="FAD/NAD(P)-binding domain"/>
    <property type="match status" value="2"/>
</dbReference>
<dbReference type="Pfam" id="PF00890">
    <property type="entry name" value="FAD_binding_2"/>
    <property type="match status" value="1"/>
</dbReference>
<evidence type="ECO:0000313" key="7">
    <source>
        <dbReference type="Proteomes" id="UP000544331"/>
    </source>
</evidence>
<keyword evidence="3" id="KW-0274">FAD</keyword>
<keyword evidence="4" id="KW-0560">Oxidoreductase</keyword>
<accession>A0A8H5Z6X0</accession>
<dbReference type="InterPro" id="IPR050315">
    <property type="entry name" value="FAD-oxidoreductase_2"/>
</dbReference>
<evidence type="ECO:0000313" key="6">
    <source>
        <dbReference type="EMBL" id="KAF5725253.1"/>
    </source>
</evidence>
<keyword evidence="7" id="KW-1185">Reference proteome</keyword>
<sequence>MCSIVQQVFGCGGTHDLDANAVLECDILVIGAGAAGLAAAAAVQDGGRRVIVIEKEDHVGGTTIGSGGCMWIPNNLYMQELGIEDSTEQAECYINAVEKATRPALAEDTASQALRKGWLKSFLTQGPEMMRYFRGQGFLWMPSPSKIPDYHPHMEGAVEHGRTLDPEVFDAATLEDWLKYLPAQGKMPVIPRFQDLFIPTRPTSPTSRPTGSAASIQCMRRPTSMGQSIIAQLLNICRKHGNVSILTRCELQELLSSEAEGRVTGAKVRCERSHESVDIHASLGVILATGGFSQNQVMRNSYLRIAPAEVAGAKMATTADWSLAARGDVGAALQVGERLGADSAQLDQVWGIPTRIDFAEGKVTEAMFAISKPFSFVVDGLGCRFFSESQPYGPAVRAMYERAKENTKAAVFWLIFDSLYMQKYTPRGLENSCLIDVAVSIGRLFRSDTIDDLANRILQPDNHLQSTVAEWNKMCENGHDMYFHRGEDRYQQFIGDPNVAPNPCMGPVKESPFYAMEIFPGDAGTRGGLLTDEFARVLDKSGKVISGLYAGGNASIALLESQGAGTTLAPAMTEGFIAVNNMLSVANGAKAR</sequence>
<comment type="cofactor">
    <cofactor evidence="1">
        <name>FAD</name>
        <dbReference type="ChEBI" id="CHEBI:57692"/>
    </cofactor>
</comment>
<gene>
    <name evidence="6" type="ORF">FMUND_11</name>
</gene>
<dbReference type="SUPFAM" id="SSF51905">
    <property type="entry name" value="FAD/NAD(P)-binding domain"/>
    <property type="match status" value="1"/>
</dbReference>
<dbReference type="PANTHER" id="PTHR43400">
    <property type="entry name" value="FUMARATE REDUCTASE"/>
    <property type="match status" value="1"/>
</dbReference>
<dbReference type="InterPro" id="IPR027477">
    <property type="entry name" value="Succ_DH/fumarate_Rdtase_cat_sf"/>
</dbReference>
<dbReference type="Proteomes" id="UP000544331">
    <property type="component" value="Unassembled WGS sequence"/>
</dbReference>
<name>A0A8H5Z6X0_9HYPO</name>
<evidence type="ECO:0000256" key="4">
    <source>
        <dbReference type="ARBA" id="ARBA00023002"/>
    </source>
</evidence>
<dbReference type="OrthoDB" id="7777654at2759"/>
<dbReference type="InterPro" id="IPR003953">
    <property type="entry name" value="FAD-dep_OxRdtase_2_FAD-bd"/>
</dbReference>